<dbReference type="InterPro" id="IPR052027">
    <property type="entry name" value="PspC"/>
</dbReference>
<keyword evidence="9" id="KW-1185">Reference proteome</keyword>
<keyword evidence="5 6" id="KW-0472">Membrane</keyword>
<dbReference type="STRING" id="1628148.BI198_06670"/>
<dbReference type="PANTHER" id="PTHR33885">
    <property type="entry name" value="PHAGE SHOCK PROTEIN C"/>
    <property type="match status" value="1"/>
</dbReference>
<organism evidence="8 9">
    <name type="scientific">Rheinheimera salexigens</name>
    <dbReference type="NCBI Taxonomy" id="1628148"/>
    <lineage>
        <taxon>Bacteria</taxon>
        <taxon>Pseudomonadati</taxon>
        <taxon>Pseudomonadota</taxon>
        <taxon>Gammaproteobacteria</taxon>
        <taxon>Chromatiales</taxon>
        <taxon>Chromatiaceae</taxon>
        <taxon>Rheinheimera</taxon>
    </lineage>
</organism>
<dbReference type="EMBL" id="MKEK01000001">
    <property type="protein sequence ID" value="OEY69284.1"/>
    <property type="molecule type" value="Genomic_DNA"/>
</dbReference>
<evidence type="ECO:0000313" key="9">
    <source>
        <dbReference type="Proteomes" id="UP000242258"/>
    </source>
</evidence>
<keyword evidence="3 6" id="KW-0812">Transmembrane</keyword>
<keyword evidence="2" id="KW-1003">Cell membrane</keyword>
<dbReference type="Pfam" id="PF04024">
    <property type="entry name" value="PspC"/>
    <property type="match status" value="1"/>
</dbReference>
<comment type="caution">
    <text evidence="8">The sequence shown here is derived from an EMBL/GenBank/DDBJ whole genome shotgun (WGS) entry which is preliminary data.</text>
</comment>
<evidence type="ECO:0000256" key="1">
    <source>
        <dbReference type="ARBA" id="ARBA00004162"/>
    </source>
</evidence>
<dbReference type="Proteomes" id="UP000242258">
    <property type="component" value="Unassembled WGS sequence"/>
</dbReference>
<dbReference type="NCBIfam" id="TIGR02978">
    <property type="entry name" value="phageshock_pspC"/>
    <property type="match status" value="1"/>
</dbReference>
<dbReference type="InterPro" id="IPR014320">
    <property type="entry name" value="Phageshock_PspC"/>
</dbReference>
<evidence type="ECO:0000256" key="4">
    <source>
        <dbReference type="ARBA" id="ARBA00022989"/>
    </source>
</evidence>
<dbReference type="GO" id="GO:0005886">
    <property type="term" value="C:plasma membrane"/>
    <property type="evidence" value="ECO:0007669"/>
    <property type="project" value="UniProtKB-SubCell"/>
</dbReference>
<evidence type="ECO:0000256" key="3">
    <source>
        <dbReference type="ARBA" id="ARBA00022692"/>
    </source>
</evidence>
<accession>A0A1E7Q510</accession>
<evidence type="ECO:0000256" key="6">
    <source>
        <dbReference type="SAM" id="Phobius"/>
    </source>
</evidence>
<sequence length="140" mass="15946">MTRKRGELLRDDTNAKIAGVCAGIADYFGWEVWLVRIITVSGLFLGIGGFVFVLYIAAWLVLGKKSQVQAELKTTGSQAKTAVKDKHVEIKTRVWQRGEAPNQVLKHLSNEFNEIELRLRDMERHVTSTKFQLNKEFNNL</sequence>
<evidence type="ECO:0000256" key="2">
    <source>
        <dbReference type="ARBA" id="ARBA00022475"/>
    </source>
</evidence>
<reference evidence="9" key="1">
    <citation type="submission" date="2016-09" db="EMBL/GenBank/DDBJ databases">
        <authorList>
            <person name="Wan X."/>
            <person name="Hou S."/>
        </authorList>
    </citation>
    <scope>NUCLEOTIDE SEQUENCE [LARGE SCALE GENOMIC DNA]</scope>
    <source>
        <strain evidence="9">KH87</strain>
    </source>
</reference>
<keyword evidence="4 6" id="KW-1133">Transmembrane helix</keyword>
<protein>
    <submittedName>
        <fullName evidence="8">Phage shock protein C</fullName>
    </submittedName>
</protein>
<comment type="subcellular location">
    <subcellularLocation>
        <location evidence="1">Cell membrane</location>
        <topology evidence="1">Single-pass membrane protein</topology>
    </subcellularLocation>
</comment>
<feature type="domain" description="Phage shock protein PspC N-terminal" evidence="7">
    <location>
        <begin position="8"/>
        <end position="63"/>
    </location>
</feature>
<dbReference type="RefSeq" id="WP_070048850.1">
    <property type="nucleotide sequence ID" value="NZ_CBCSDO010000006.1"/>
</dbReference>
<dbReference type="PANTHER" id="PTHR33885:SF3">
    <property type="entry name" value="PHAGE SHOCK PROTEIN C"/>
    <property type="match status" value="1"/>
</dbReference>
<name>A0A1E7Q510_9GAMM</name>
<proteinExistence type="predicted"/>
<dbReference type="OrthoDB" id="7359894at2"/>
<dbReference type="InterPro" id="IPR007168">
    <property type="entry name" value="Phageshock_PspC_N"/>
</dbReference>
<evidence type="ECO:0000259" key="7">
    <source>
        <dbReference type="Pfam" id="PF04024"/>
    </source>
</evidence>
<gene>
    <name evidence="8" type="ORF">BI198_06670</name>
</gene>
<dbReference type="AlphaFoldDB" id="A0A1E7Q510"/>
<evidence type="ECO:0000313" key="8">
    <source>
        <dbReference type="EMBL" id="OEY69284.1"/>
    </source>
</evidence>
<evidence type="ECO:0000256" key="5">
    <source>
        <dbReference type="ARBA" id="ARBA00023136"/>
    </source>
</evidence>
<feature type="transmembrane region" description="Helical" evidence="6">
    <location>
        <begin position="37"/>
        <end position="62"/>
    </location>
</feature>